<dbReference type="PANTHER" id="PTHR42850">
    <property type="entry name" value="METALLOPHOSPHOESTERASE"/>
    <property type="match status" value="1"/>
</dbReference>
<gene>
    <name evidence="3" type="ORF">BC781_102437</name>
</gene>
<dbReference type="GO" id="GO:0005737">
    <property type="term" value="C:cytoplasm"/>
    <property type="evidence" value="ECO:0007669"/>
    <property type="project" value="TreeGrafter"/>
</dbReference>
<name>A0A315ZBG9_SEDFL</name>
<dbReference type="PANTHER" id="PTHR42850:SF2">
    <property type="entry name" value="BLL5683 PROTEIN"/>
    <property type="match status" value="1"/>
</dbReference>
<comment type="similarity">
    <text evidence="1">Belongs to the metallophosphoesterase superfamily. YfcE family.</text>
</comment>
<accession>A0A315ZBG9</accession>
<evidence type="ECO:0000313" key="4">
    <source>
        <dbReference type="Proteomes" id="UP000245535"/>
    </source>
</evidence>
<sequence length="243" mass="27811">MKIAFISDIHANLPALEAVLADIDQIQADFIFCLGDLIGYNIWPNEVVEEIRKRRIPTIMGNHDEAQLFPFTHEDKNSNRGITREMLNDENHAYCVQLPRQLFFDFQTEEGNARIQLVHGSPKAINDYFTVDYPEEEALKFMEEANSHIILCGHTHKPYHRIITASDQTFRHVINVGSVGKPKDGNPKACYALMELKSEMSLSDKNMISIEFRRVAYDHEKAVQAVMDSPFPEAYAEALRNSK</sequence>
<dbReference type="CDD" id="cd00838">
    <property type="entry name" value="MPP_superfamily"/>
    <property type="match status" value="1"/>
</dbReference>
<feature type="domain" description="Calcineurin-like phosphoesterase" evidence="2">
    <location>
        <begin position="1"/>
        <end position="198"/>
    </location>
</feature>
<evidence type="ECO:0000313" key="3">
    <source>
        <dbReference type="EMBL" id="PWJ42891.1"/>
    </source>
</evidence>
<dbReference type="Proteomes" id="UP000245535">
    <property type="component" value="Unassembled WGS sequence"/>
</dbReference>
<dbReference type="InterPro" id="IPR011152">
    <property type="entry name" value="Pesterase_MJ0912"/>
</dbReference>
<evidence type="ECO:0000259" key="2">
    <source>
        <dbReference type="Pfam" id="PF12850"/>
    </source>
</evidence>
<dbReference type="SUPFAM" id="SSF56300">
    <property type="entry name" value="Metallo-dependent phosphatases"/>
    <property type="match status" value="1"/>
</dbReference>
<dbReference type="RefSeq" id="WP_109617010.1">
    <property type="nucleotide sequence ID" value="NZ_QGDO01000002.1"/>
</dbReference>
<organism evidence="3 4">
    <name type="scientific">Sediminitomix flava</name>
    <dbReference type="NCBI Taxonomy" id="379075"/>
    <lineage>
        <taxon>Bacteria</taxon>
        <taxon>Pseudomonadati</taxon>
        <taxon>Bacteroidota</taxon>
        <taxon>Cytophagia</taxon>
        <taxon>Cytophagales</taxon>
        <taxon>Flammeovirgaceae</taxon>
        <taxon>Sediminitomix</taxon>
    </lineage>
</organism>
<protein>
    <submittedName>
        <fullName evidence="3">Putative phosphoesterase</fullName>
    </submittedName>
</protein>
<proteinExistence type="inferred from homology"/>
<dbReference type="Gene3D" id="3.60.21.10">
    <property type="match status" value="1"/>
</dbReference>
<dbReference type="OrthoDB" id="9813918at2"/>
<dbReference type="InterPro" id="IPR024654">
    <property type="entry name" value="Calcineurin-like_PHP_lpxH"/>
</dbReference>
<dbReference type="EMBL" id="QGDO01000002">
    <property type="protein sequence ID" value="PWJ42891.1"/>
    <property type="molecule type" value="Genomic_DNA"/>
</dbReference>
<dbReference type="GO" id="GO:0016791">
    <property type="term" value="F:phosphatase activity"/>
    <property type="evidence" value="ECO:0007669"/>
    <property type="project" value="TreeGrafter"/>
</dbReference>
<reference evidence="3 4" key="1">
    <citation type="submission" date="2018-03" db="EMBL/GenBank/DDBJ databases">
        <title>Genomic Encyclopedia of Archaeal and Bacterial Type Strains, Phase II (KMG-II): from individual species to whole genera.</title>
        <authorList>
            <person name="Goeker M."/>
        </authorList>
    </citation>
    <scope>NUCLEOTIDE SEQUENCE [LARGE SCALE GENOMIC DNA]</scope>
    <source>
        <strain evidence="3 4">DSM 28229</strain>
    </source>
</reference>
<dbReference type="AlphaFoldDB" id="A0A315ZBG9"/>
<keyword evidence="4" id="KW-1185">Reference proteome</keyword>
<evidence type="ECO:0000256" key="1">
    <source>
        <dbReference type="ARBA" id="ARBA00008950"/>
    </source>
</evidence>
<dbReference type="InterPro" id="IPR029052">
    <property type="entry name" value="Metallo-depent_PP-like"/>
</dbReference>
<dbReference type="Pfam" id="PF12850">
    <property type="entry name" value="Metallophos_2"/>
    <property type="match status" value="1"/>
</dbReference>
<dbReference type="PIRSF" id="PIRSF000883">
    <property type="entry name" value="Pesterase_MJ0912"/>
    <property type="match status" value="1"/>
</dbReference>
<comment type="caution">
    <text evidence="3">The sequence shown here is derived from an EMBL/GenBank/DDBJ whole genome shotgun (WGS) entry which is preliminary data.</text>
</comment>
<dbReference type="InterPro" id="IPR050126">
    <property type="entry name" value="Ap4A_hydrolase"/>
</dbReference>